<name>A0A1X0R890_RHIZD</name>
<evidence type="ECO:0000313" key="1">
    <source>
        <dbReference type="EMBL" id="ORE08184.1"/>
    </source>
</evidence>
<dbReference type="VEuPathDB" id="FungiDB:BCV72DRAFT_303958"/>
<gene>
    <name evidence="1" type="ORF">BCV72DRAFT_303958</name>
</gene>
<protein>
    <submittedName>
        <fullName evidence="1">Uncharacterized protein</fullName>
    </submittedName>
</protein>
<organism evidence="1">
    <name type="scientific">Rhizopus microsporus var. microsporus</name>
    <dbReference type="NCBI Taxonomy" id="86635"/>
    <lineage>
        <taxon>Eukaryota</taxon>
        <taxon>Fungi</taxon>
        <taxon>Fungi incertae sedis</taxon>
        <taxon>Mucoromycota</taxon>
        <taxon>Mucoromycotina</taxon>
        <taxon>Mucoromycetes</taxon>
        <taxon>Mucorales</taxon>
        <taxon>Mucorineae</taxon>
        <taxon>Rhizopodaceae</taxon>
        <taxon>Rhizopus</taxon>
    </lineage>
</organism>
<reference evidence="1" key="1">
    <citation type="journal article" date="2016" name="Proc. Natl. Acad. Sci. U.S.A.">
        <title>Lipid metabolic changes in an early divergent fungus govern the establishment of a mutualistic symbiosis with endobacteria.</title>
        <authorList>
            <person name="Lastovetsky O.A."/>
            <person name="Gaspar M.L."/>
            <person name="Mondo S.J."/>
            <person name="LaButti K.M."/>
            <person name="Sandor L."/>
            <person name="Grigoriev I.V."/>
            <person name="Henry S.A."/>
            <person name="Pawlowska T.E."/>
        </authorList>
    </citation>
    <scope>NUCLEOTIDE SEQUENCE [LARGE SCALE GENOMIC DNA]</scope>
    <source>
        <strain evidence="1">ATCC 52814</strain>
    </source>
</reference>
<accession>A0A1X0R890</accession>
<proteinExistence type="predicted"/>
<dbReference type="Proteomes" id="UP000242414">
    <property type="component" value="Unassembled WGS sequence"/>
</dbReference>
<dbReference type="AlphaFoldDB" id="A0A1X0R890"/>
<dbReference type="EMBL" id="KV921892">
    <property type="protein sequence ID" value="ORE08184.1"/>
    <property type="molecule type" value="Genomic_DNA"/>
</dbReference>
<sequence>MSVSEQVQLDAAHSKGLLTTPQVAHGEVWHRMYVHSNVWNKNFLDDDELEIKRSECVSQAMKVLKETRKDVKLQTFDFILRNLNTDNDVVAVEEKSSLKDVKVDIKKGELLKKHALYLWSEQSSSSFQNYLTNAKVLEWKYEGTIKQLLVLGFLSTEAENEKIANVIESIEFLSTTALIKKILRENKWQNKYQQSLENKVINATATQEESWEAKKKTAEEDFGKLFVIYFITCYYKSTNKKRGSIYLA</sequence>